<dbReference type="GO" id="GO:0009307">
    <property type="term" value="P:DNA restriction-modification system"/>
    <property type="evidence" value="ECO:0007669"/>
    <property type="project" value="UniProtKB-KW"/>
</dbReference>
<evidence type="ECO:0000256" key="5">
    <source>
        <dbReference type="ARBA" id="ARBA00047942"/>
    </source>
</evidence>
<dbReference type="InterPro" id="IPR029063">
    <property type="entry name" value="SAM-dependent_MTases_sf"/>
</dbReference>
<dbReference type="EMBL" id="PFNM01000044">
    <property type="protein sequence ID" value="PIZ44549.1"/>
    <property type="molecule type" value="Genomic_DNA"/>
</dbReference>
<protein>
    <recommendedName>
        <fullName evidence="1">site-specific DNA-methyltransferase (adenine-specific)</fullName>
        <ecNumber evidence="1">2.1.1.72</ecNumber>
    </recommendedName>
</protein>
<feature type="domain" description="DNA methylase adenine-specific" evidence="6">
    <location>
        <begin position="298"/>
        <end position="489"/>
    </location>
</feature>
<dbReference type="Proteomes" id="UP000230553">
    <property type="component" value="Unassembled WGS sequence"/>
</dbReference>
<dbReference type="InterPro" id="IPR041635">
    <property type="entry name" value="Type_ISP_LLaBIII_C"/>
</dbReference>
<organism evidence="8 9">
    <name type="scientific">Candidatus Wolfebacteria bacterium CG_4_10_14_0_2_um_filter_39_18</name>
    <dbReference type="NCBI Taxonomy" id="1975061"/>
    <lineage>
        <taxon>Bacteria</taxon>
        <taxon>Candidatus Wolfeibacteriota</taxon>
    </lineage>
</organism>
<keyword evidence="3 8" id="KW-0808">Transferase</keyword>
<dbReference type="PROSITE" id="PS00092">
    <property type="entry name" value="N6_MTASE"/>
    <property type="match status" value="1"/>
</dbReference>
<evidence type="ECO:0000256" key="1">
    <source>
        <dbReference type="ARBA" id="ARBA00011900"/>
    </source>
</evidence>
<dbReference type="Gene3D" id="3.40.50.150">
    <property type="entry name" value="Vaccinia Virus protein VP39"/>
    <property type="match status" value="1"/>
</dbReference>
<evidence type="ECO:0000256" key="3">
    <source>
        <dbReference type="ARBA" id="ARBA00022679"/>
    </source>
</evidence>
<name>A0A2M7TFD8_9BACT</name>
<feature type="domain" description="Type ISP restriction-modification enzyme LLaBIII C-terminal specificity" evidence="7">
    <location>
        <begin position="704"/>
        <end position="1059"/>
    </location>
</feature>
<dbReference type="GO" id="GO:0003677">
    <property type="term" value="F:DNA binding"/>
    <property type="evidence" value="ECO:0007669"/>
    <property type="project" value="InterPro"/>
</dbReference>
<comment type="catalytic activity">
    <reaction evidence="5">
        <text>a 2'-deoxyadenosine in DNA + S-adenosyl-L-methionine = an N(6)-methyl-2'-deoxyadenosine in DNA + S-adenosyl-L-homocysteine + H(+)</text>
        <dbReference type="Rhea" id="RHEA:15197"/>
        <dbReference type="Rhea" id="RHEA-COMP:12418"/>
        <dbReference type="Rhea" id="RHEA-COMP:12419"/>
        <dbReference type="ChEBI" id="CHEBI:15378"/>
        <dbReference type="ChEBI" id="CHEBI:57856"/>
        <dbReference type="ChEBI" id="CHEBI:59789"/>
        <dbReference type="ChEBI" id="CHEBI:90615"/>
        <dbReference type="ChEBI" id="CHEBI:90616"/>
        <dbReference type="EC" id="2.1.1.72"/>
    </reaction>
</comment>
<dbReference type="EC" id="2.1.1.72" evidence="1"/>
<dbReference type="GO" id="GO:0009007">
    <property type="term" value="F:site-specific DNA-methyltransferase (adenine-specific) activity"/>
    <property type="evidence" value="ECO:0007669"/>
    <property type="project" value="UniProtKB-EC"/>
</dbReference>
<evidence type="ECO:0000256" key="4">
    <source>
        <dbReference type="ARBA" id="ARBA00022747"/>
    </source>
</evidence>
<gene>
    <name evidence="8" type="ORF">COY31_02430</name>
</gene>
<proteinExistence type="predicted"/>
<reference evidence="9" key="1">
    <citation type="submission" date="2017-09" db="EMBL/GenBank/DDBJ databases">
        <title>Depth-based differentiation of microbial function through sediment-hosted aquifers and enrichment of novel symbionts in the deep terrestrial subsurface.</title>
        <authorList>
            <person name="Probst A.J."/>
            <person name="Ladd B."/>
            <person name="Jarett J.K."/>
            <person name="Geller-Mcgrath D.E."/>
            <person name="Sieber C.M.K."/>
            <person name="Emerson J.B."/>
            <person name="Anantharaman K."/>
            <person name="Thomas B.C."/>
            <person name="Malmstrom R."/>
            <person name="Stieglmeier M."/>
            <person name="Klingl A."/>
            <person name="Woyke T."/>
            <person name="Ryan C.M."/>
            <person name="Banfield J.F."/>
        </authorList>
    </citation>
    <scope>NUCLEOTIDE SEQUENCE [LARGE SCALE GENOMIC DNA]</scope>
</reference>
<dbReference type="PRINTS" id="PR00507">
    <property type="entry name" value="N12N6MTFRASE"/>
</dbReference>
<comment type="caution">
    <text evidence="8">The sequence shown here is derived from an EMBL/GenBank/DDBJ whole genome shotgun (WGS) entry which is preliminary data.</text>
</comment>
<dbReference type="PANTHER" id="PTHR33841:SF1">
    <property type="entry name" value="DNA METHYLTRANSFERASE A"/>
    <property type="match status" value="1"/>
</dbReference>
<dbReference type="InterPro" id="IPR003356">
    <property type="entry name" value="DNA_methylase_A-5"/>
</dbReference>
<dbReference type="PANTHER" id="PTHR33841">
    <property type="entry name" value="DNA METHYLTRANSFERASE YEEA-RELATED"/>
    <property type="match status" value="1"/>
</dbReference>
<dbReference type="InterPro" id="IPR002052">
    <property type="entry name" value="DNA_methylase_N6_adenine_CS"/>
</dbReference>
<dbReference type="AlphaFoldDB" id="A0A2M7TFD8"/>
<evidence type="ECO:0000256" key="2">
    <source>
        <dbReference type="ARBA" id="ARBA00022603"/>
    </source>
</evidence>
<sequence length="1076" mass="125525">MVQEYLEKIFKKYETDDATERTYYPVLEGLLNDFASKNLRDTSIIIEPRRTKVGVPDFKIKTKKELLIGYIEAKDLGRDLDKLTPTEQKQIEKYLKEYPKLIVTNFIEFRLYENGEKINTVLIAHPLTVKAKSLSLQNEPKFISLLDRFFATIIPQVYSSKKLAELLARKTQVLKNLLTEELNLEDKEKTSTEQLYDVFRHTLLHDLTPDKFADMYAQTITYGLFVARLSSGDKLFNRTNAFEFIPKTIPLLRRLFHVISGQDLPQHIAWHVEEIAEILSKTKIEKIKEDFFAKGKERDPIIHFYETFLKEYDPKERERMGVYYTPEPVVSYIVRSINALLKEKFDKKDGFADQLVTVLDPAAGTLTFPAKAISVAKDEFSNKYGEAGWVSLVKDHILKNFYAFEILMAPYAVGHLKIGLLLDELGYKLSEDDRFKLFLTNTLEIHEIEQIQLVLAKEISEESKSAYRVKKEIPILVIVGNPPYSGESENPSEIIVNISKGEKYEIKPGQLKIATRDIRIRQKTFIGSLIEDYKYVNGEPLGERNPKWLQDDYVKFFRFAQWKLEQNSYGVLGFITNHAWLDNPTFRGMRVSLLNTFDEIYILDLHGSTLKKEKTPEGGKDENVFDIQPGVAITIGIKNGNNGSKKVSHTERWGLRKEKYDWLERNDVNSTPWGELQPKAPDYRFRPLITEGYEQYERFWKITDVFPINSVGIVTARDDLTIQDSEDKIWTTVLKFSSYNPEIARSAYNLGKDALEWKVSLSQQDLKESGLDKKFITPILYRPFDIRYTYYTGKSRGFHCRPRLEVMKHMLKPNLALFTSRIVRGDKYQHCFVSQSISDAALLASNTASSSYIFPLYLYNNIKQQTIFSGQEKLDVSGIQHTLRSRREKEPNINKNILNSLKNAFDKEPSPEEFFYYIYAVLYSNIYRKKYNEFLKIDFPRIPFAKDYKLFQKLSYFGKQLVDLHLLQSKDLDNPTSKFYGENHGRVERPRYDEKEKKIYVNKSQYFDNVVAEVWNYYIGGYQVLNKWLKDRKNKSLSSEDIKHYCKIVTALSKTIEIQKEIDKLYPGVEKRLIRL</sequence>
<dbReference type="Pfam" id="PF18135">
    <property type="entry name" value="Type_ISP_C"/>
    <property type="match status" value="1"/>
</dbReference>
<dbReference type="Pfam" id="PF02384">
    <property type="entry name" value="N6_Mtase"/>
    <property type="match status" value="1"/>
</dbReference>
<dbReference type="GO" id="GO:0032259">
    <property type="term" value="P:methylation"/>
    <property type="evidence" value="ECO:0007669"/>
    <property type="project" value="UniProtKB-KW"/>
</dbReference>
<evidence type="ECO:0000313" key="8">
    <source>
        <dbReference type="EMBL" id="PIZ44549.1"/>
    </source>
</evidence>
<evidence type="ECO:0000259" key="6">
    <source>
        <dbReference type="Pfam" id="PF02384"/>
    </source>
</evidence>
<dbReference type="InterPro" id="IPR050953">
    <property type="entry name" value="N4_N6_ade-DNA_methylase"/>
</dbReference>
<dbReference type="SUPFAM" id="SSF53335">
    <property type="entry name" value="S-adenosyl-L-methionine-dependent methyltransferases"/>
    <property type="match status" value="1"/>
</dbReference>
<evidence type="ECO:0000313" key="9">
    <source>
        <dbReference type="Proteomes" id="UP000230553"/>
    </source>
</evidence>
<accession>A0A2M7TFD8</accession>
<evidence type="ECO:0000259" key="7">
    <source>
        <dbReference type="Pfam" id="PF18135"/>
    </source>
</evidence>
<keyword evidence="2 8" id="KW-0489">Methyltransferase</keyword>
<dbReference type="GO" id="GO:0008170">
    <property type="term" value="F:N-methyltransferase activity"/>
    <property type="evidence" value="ECO:0007669"/>
    <property type="project" value="InterPro"/>
</dbReference>
<keyword evidence="4" id="KW-0680">Restriction system</keyword>